<sequence>MSQEEFLKVFNDLEQTLQNKYDTMETIYDLLEREKNAIENNPIKANWEILDIARRLRNILAHETKTNLPVVATPSQQIIDVLKRVTYAYQYPKTLADFLIERERESILSFQLQDRLTAVLKAIHEKHFNQFPVFDGDGYVGLISNNGIANWLAHLSEKGSFSGLDLQDVKIAEILPFEENGDTVISLSKESSLSETLHHFTGTKVRVALVCHRKNLSIHSPADIAGIITKSDIGQMVKDLQ</sequence>
<dbReference type="STRING" id="1123309.GCA_000377005_01814"/>
<gene>
    <name evidence="3" type="ORF">EII38_03010</name>
</gene>
<comment type="caution">
    <text evidence="3">The sequence shown here is derived from an EMBL/GenBank/DDBJ whole genome shotgun (WGS) entry which is preliminary data.</text>
</comment>
<dbReference type="Proteomes" id="UP000281771">
    <property type="component" value="Unassembled WGS sequence"/>
</dbReference>
<keyword evidence="1" id="KW-0175">Coiled coil</keyword>
<dbReference type="RefSeq" id="WP_124775904.1">
    <property type="nucleotide sequence ID" value="NZ_RQZA01000001.1"/>
</dbReference>
<evidence type="ECO:0000256" key="1">
    <source>
        <dbReference type="SAM" id="Coils"/>
    </source>
</evidence>
<dbReference type="AlphaFoldDB" id="A0A3P1VES1"/>
<protein>
    <submittedName>
        <fullName evidence="3">CBS domain-containing protein</fullName>
    </submittedName>
</protein>
<reference evidence="3 4" key="1">
    <citation type="submission" date="2018-11" db="EMBL/GenBank/DDBJ databases">
        <title>Genomes From Bacteria Associated with the Canine Oral Cavity: a Test Case for Automated Genome-Based Taxonomic Assignment.</title>
        <authorList>
            <person name="Coil D.A."/>
            <person name="Jospin G."/>
            <person name="Darling A.E."/>
            <person name="Wallis C."/>
            <person name="Davis I.J."/>
            <person name="Harris S."/>
            <person name="Eisen J.A."/>
            <person name="Holcombe L.J."/>
            <person name="O'Flynn C."/>
        </authorList>
    </citation>
    <scope>NUCLEOTIDE SEQUENCE [LARGE SCALE GENOMIC DNA]</scope>
    <source>
        <strain evidence="3 4">OH4621_COT-116</strain>
    </source>
</reference>
<name>A0A3P1VES1_9STRE</name>
<dbReference type="SUPFAM" id="SSF54631">
    <property type="entry name" value="CBS-domain pair"/>
    <property type="match status" value="1"/>
</dbReference>
<keyword evidence="4" id="KW-1185">Reference proteome</keyword>
<dbReference type="InterPro" id="IPR046342">
    <property type="entry name" value="CBS_dom_sf"/>
</dbReference>
<dbReference type="EMBL" id="RQZA01000001">
    <property type="protein sequence ID" value="RRD32722.1"/>
    <property type="molecule type" value="Genomic_DNA"/>
</dbReference>
<evidence type="ECO:0000259" key="2">
    <source>
        <dbReference type="Pfam" id="PF00571"/>
    </source>
</evidence>
<dbReference type="InterPro" id="IPR000644">
    <property type="entry name" value="CBS_dom"/>
</dbReference>
<proteinExistence type="predicted"/>
<dbReference type="Pfam" id="PF00571">
    <property type="entry name" value="CBS"/>
    <property type="match status" value="1"/>
</dbReference>
<feature type="domain" description="CBS" evidence="2">
    <location>
        <begin position="112"/>
        <end position="152"/>
    </location>
</feature>
<organism evidence="3 4">
    <name type="scientific">Streptococcus minor</name>
    <dbReference type="NCBI Taxonomy" id="229549"/>
    <lineage>
        <taxon>Bacteria</taxon>
        <taxon>Bacillati</taxon>
        <taxon>Bacillota</taxon>
        <taxon>Bacilli</taxon>
        <taxon>Lactobacillales</taxon>
        <taxon>Streptococcaceae</taxon>
        <taxon>Streptococcus</taxon>
    </lineage>
</organism>
<feature type="coiled-coil region" evidence="1">
    <location>
        <begin position="14"/>
        <end position="41"/>
    </location>
</feature>
<evidence type="ECO:0000313" key="4">
    <source>
        <dbReference type="Proteomes" id="UP000281771"/>
    </source>
</evidence>
<accession>A0A3P1VES1</accession>
<evidence type="ECO:0000313" key="3">
    <source>
        <dbReference type="EMBL" id="RRD32722.1"/>
    </source>
</evidence>
<dbReference type="Gene3D" id="3.10.580.10">
    <property type="entry name" value="CBS-domain"/>
    <property type="match status" value="1"/>
</dbReference>